<dbReference type="RefSeq" id="WP_117502517.1">
    <property type="nucleotide sequence ID" value="NZ_QTJW01000009.1"/>
</dbReference>
<sequence>MQDNMSQEDVEKVEAFIQNEELCDFCTLSEECPKGMRCYGGEPIEPACTDLSDHFVEMCIDKEAILEYLEGLEE</sequence>
<organism evidence="1 2">
    <name type="scientific">Hungatella hathewayi</name>
    <dbReference type="NCBI Taxonomy" id="154046"/>
    <lineage>
        <taxon>Bacteria</taxon>
        <taxon>Bacillati</taxon>
        <taxon>Bacillota</taxon>
        <taxon>Clostridia</taxon>
        <taxon>Lachnospirales</taxon>
        <taxon>Lachnospiraceae</taxon>
        <taxon>Hungatella</taxon>
    </lineage>
</organism>
<proteinExistence type="predicted"/>
<dbReference type="EMBL" id="QTJW01000009">
    <property type="protein sequence ID" value="RGD69980.1"/>
    <property type="molecule type" value="Genomic_DNA"/>
</dbReference>
<dbReference type="AlphaFoldDB" id="A0A3E3DL03"/>
<dbReference type="Proteomes" id="UP000261023">
    <property type="component" value="Unassembled WGS sequence"/>
</dbReference>
<reference evidence="1 2" key="1">
    <citation type="submission" date="2018-08" db="EMBL/GenBank/DDBJ databases">
        <title>A genome reference for cultivated species of the human gut microbiota.</title>
        <authorList>
            <person name="Zou Y."/>
            <person name="Xue W."/>
            <person name="Luo G."/>
        </authorList>
    </citation>
    <scope>NUCLEOTIDE SEQUENCE [LARGE SCALE GENOMIC DNA]</scope>
    <source>
        <strain evidence="1 2">AF19-13AC</strain>
    </source>
</reference>
<accession>A0A3E3DL03</accession>
<name>A0A3E3DL03_9FIRM</name>
<dbReference type="OrthoDB" id="2080983at2"/>
<evidence type="ECO:0000313" key="1">
    <source>
        <dbReference type="EMBL" id="RGD69980.1"/>
    </source>
</evidence>
<evidence type="ECO:0000313" key="2">
    <source>
        <dbReference type="Proteomes" id="UP000261023"/>
    </source>
</evidence>
<protein>
    <submittedName>
        <fullName evidence="1">Uncharacterized protein</fullName>
    </submittedName>
</protein>
<gene>
    <name evidence="1" type="ORF">DWX31_15445</name>
</gene>
<comment type="caution">
    <text evidence="1">The sequence shown here is derived from an EMBL/GenBank/DDBJ whole genome shotgun (WGS) entry which is preliminary data.</text>
</comment>